<organism evidence="10 11">
    <name type="scientific">Wolfiporia cocos (strain MD-104)</name>
    <name type="common">Brown rot fungus</name>
    <dbReference type="NCBI Taxonomy" id="742152"/>
    <lineage>
        <taxon>Eukaryota</taxon>
        <taxon>Fungi</taxon>
        <taxon>Dikarya</taxon>
        <taxon>Basidiomycota</taxon>
        <taxon>Agaricomycotina</taxon>
        <taxon>Agaricomycetes</taxon>
        <taxon>Polyporales</taxon>
        <taxon>Phaeolaceae</taxon>
        <taxon>Wolfiporia</taxon>
    </lineage>
</organism>
<keyword evidence="7" id="KW-1133">Transmembrane helix</keyword>
<dbReference type="Proteomes" id="UP000218811">
    <property type="component" value="Unassembled WGS sequence"/>
</dbReference>
<accession>A0A2H3K3B6</accession>
<keyword evidence="4 6" id="KW-0378">Hydrolase</keyword>
<evidence type="ECO:0000259" key="9">
    <source>
        <dbReference type="PROSITE" id="PS51767"/>
    </source>
</evidence>
<evidence type="ECO:0000256" key="7">
    <source>
        <dbReference type="SAM" id="Phobius"/>
    </source>
</evidence>
<evidence type="ECO:0000256" key="8">
    <source>
        <dbReference type="SAM" id="SignalP"/>
    </source>
</evidence>
<dbReference type="PRINTS" id="PR00792">
    <property type="entry name" value="PEPSIN"/>
</dbReference>
<keyword evidence="3 6" id="KW-0064">Aspartyl protease</keyword>
<feature type="domain" description="Peptidase A1" evidence="9">
    <location>
        <begin position="93"/>
        <end position="420"/>
    </location>
</feature>
<dbReference type="PROSITE" id="PS00141">
    <property type="entry name" value="ASP_PROTEASE"/>
    <property type="match status" value="1"/>
</dbReference>
<gene>
    <name evidence="10" type="ORF">WOLCODRAFT_138418</name>
</gene>
<evidence type="ECO:0000313" key="11">
    <source>
        <dbReference type="Proteomes" id="UP000218811"/>
    </source>
</evidence>
<dbReference type="GO" id="GO:0004190">
    <property type="term" value="F:aspartic-type endopeptidase activity"/>
    <property type="evidence" value="ECO:0007669"/>
    <property type="project" value="UniProtKB-KW"/>
</dbReference>
<dbReference type="CDD" id="cd05471">
    <property type="entry name" value="pepsin_like"/>
    <property type="match status" value="1"/>
</dbReference>
<evidence type="ECO:0000313" key="10">
    <source>
        <dbReference type="EMBL" id="PCH43534.1"/>
    </source>
</evidence>
<evidence type="ECO:0000256" key="1">
    <source>
        <dbReference type="ARBA" id="ARBA00007447"/>
    </source>
</evidence>
<sequence length="489" mass="50989">MTMRLLPWLLTVTCLLFCAREAIAAPPRPYAFNGKSMCLSRRSNRLRSVEEVGPMVRRHKLAVEAKYGIGHAKNQKRASGMNLITNQGADASYFGSLAVGTPPVSFDVILDTGSSDLWIAAGGTTADIPSGICTFSPSSSSSFRDLNTTFLIEYGSGAAEGSLAEDTVQMAGFKVASQVFAVVDEVSDGALSAPVSGLMGLGWQQISSSGATPFWEALAETNDTLTEPLFAFQLTRYSNASEVWSLEPGGTFTLGATNASLYKGDIDYQDIPSGQVGYWMQEISAITVNGNSISLASGSSYAAIDTGTTLLGGPQAIIAEIYAQIPGSEAGTGDLDGYYLYPCDSPATVTLKFGSSSIAWPISTTDFQYMSASSDGNMCIGSLHVIDNAGTTAPPWVIGDTFLKNVYSVFRYDPPSVGFAVLSETALKMNGATGSAPSPTIGSVAASLSAIPTRVNTDRSNSGSATFGYGAGTSFLTCAAVAVAAAFLL</sequence>
<keyword evidence="2 6" id="KW-0645">Protease</keyword>
<dbReference type="Pfam" id="PF00026">
    <property type="entry name" value="Asp"/>
    <property type="match status" value="1"/>
</dbReference>
<feature type="active site" evidence="5">
    <location>
        <position position="305"/>
    </location>
</feature>
<evidence type="ECO:0000256" key="2">
    <source>
        <dbReference type="ARBA" id="ARBA00022670"/>
    </source>
</evidence>
<evidence type="ECO:0000256" key="4">
    <source>
        <dbReference type="ARBA" id="ARBA00022801"/>
    </source>
</evidence>
<dbReference type="STRING" id="742152.A0A2H3K3B6"/>
<keyword evidence="7" id="KW-0472">Membrane</keyword>
<feature type="signal peptide" evidence="8">
    <location>
        <begin position="1"/>
        <end position="24"/>
    </location>
</feature>
<dbReference type="PANTHER" id="PTHR47966:SF57">
    <property type="entry name" value="PEPTIDASE A1 DOMAIN-CONTAINING PROTEIN"/>
    <property type="match status" value="1"/>
</dbReference>
<feature type="active site" evidence="5">
    <location>
        <position position="111"/>
    </location>
</feature>
<dbReference type="Gene3D" id="2.40.70.10">
    <property type="entry name" value="Acid Proteases"/>
    <property type="match status" value="2"/>
</dbReference>
<name>A0A2H3K3B6_WOLCO</name>
<dbReference type="InterPro" id="IPR034164">
    <property type="entry name" value="Pepsin-like_dom"/>
</dbReference>
<dbReference type="PROSITE" id="PS51767">
    <property type="entry name" value="PEPTIDASE_A1"/>
    <property type="match status" value="1"/>
</dbReference>
<keyword evidence="11" id="KW-1185">Reference proteome</keyword>
<dbReference type="InterPro" id="IPR021109">
    <property type="entry name" value="Peptidase_aspartic_dom_sf"/>
</dbReference>
<dbReference type="SUPFAM" id="SSF50630">
    <property type="entry name" value="Acid proteases"/>
    <property type="match status" value="1"/>
</dbReference>
<proteinExistence type="inferred from homology"/>
<keyword evidence="7" id="KW-0812">Transmembrane</keyword>
<comment type="similarity">
    <text evidence="1 6">Belongs to the peptidase A1 family.</text>
</comment>
<evidence type="ECO:0000256" key="3">
    <source>
        <dbReference type="ARBA" id="ARBA00022750"/>
    </source>
</evidence>
<keyword evidence="8" id="KW-0732">Signal</keyword>
<dbReference type="AlphaFoldDB" id="A0A2H3K3B6"/>
<feature type="chain" id="PRO_5013736224" evidence="8">
    <location>
        <begin position="25"/>
        <end position="489"/>
    </location>
</feature>
<dbReference type="EMBL" id="KB468146">
    <property type="protein sequence ID" value="PCH43534.1"/>
    <property type="molecule type" value="Genomic_DNA"/>
</dbReference>
<dbReference type="InterPro" id="IPR001969">
    <property type="entry name" value="Aspartic_peptidase_AS"/>
</dbReference>
<evidence type="ECO:0000256" key="5">
    <source>
        <dbReference type="PIRSR" id="PIRSR601461-1"/>
    </source>
</evidence>
<dbReference type="PANTHER" id="PTHR47966">
    <property type="entry name" value="BETA-SITE APP-CLEAVING ENZYME, ISOFORM A-RELATED"/>
    <property type="match status" value="1"/>
</dbReference>
<dbReference type="InterPro" id="IPR033121">
    <property type="entry name" value="PEPTIDASE_A1"/>
</dbReference>
<reference evidence="10 11" key="1">
    <citation type="journal article" date="2012" name="Science">
        <title>The Paleozoic origin of enzymatic lignin decomposition reconstructed from 31 fungal genomes.</title>
        <authorList>
            <person name="Floudas D."/>
            <person name="Binder M."/>
            <person name="Riley R."/>
            <person name="Barry K."/>
            <person name="Blanchette R.A."/>
            <person name="Henrissat B."/>
            <person name="Martinez A.T."/>
            <person name="Otillar R."/>
            <person name="Spatafora J.W."/>
            <person name="Yadav J.S."/>
            <person name="Aerts A."/>
            <person name="Benoit I."/>
            <person name="Boyd A."/>
            <person name="Carlson A."/>
            <person name="Copeland A."/>
            <person name="Coutinho P.M."/>
            <person name="de Vries R.P."/>
            <person name="Ferreira P."/>
            <person name="Findley K."/>
            <person name="Foster B."/>
            <person name="Gaskell J."/>
            <person name="Glotzer D."/>
            <person name="Gorecki P."/>
            <person name="Heitman J."/>
            <person name="Hesse C."/>
            <person name="Hori C."/>
            <person name="Igarashi K."/>
            <person name="Jurgens J.A."/>
            <person name="Kallen N."/>
            <person name="Kersten P."/>
            <person name="Kohler A."/>
            <person name="Kuees U."/>
            <person name="Kumar T.K.A."/>
            <person name="Kuo A."/>
            <person name="LaButti K."/>
            <person name="Larrondo L.F."/>
            <person name="Lindquist E."/>
            <person name="Ling A."/>
            <person name="Lombard V."/>
            <person name="Lucas S."/>
            <person name="Lundell T."/>
            <person name="Martin R."/>
            <person name="McLaughlin D.J."/>
            <person name="Morgenstern I."/>
            <person name="Morin E."/>
            <person name="Murat C."/>
            <person name="Nagy L.G."/>
            <person name="Nolan M."/>
            <person name="Ohm R.A."/>
            <person name="Patyshakuliyeva A."/>
            <person name="Rokas A."/>
            <person name="Ruiz-Duenas F.J."/>
            <person name="Sabat G."/>
            <person name="Salamov A."/>
            <person name="Samejima M."/>
            <person name="Schmutz J."/>
            <person name="Slot J.C."/>
            <person name="St John F."/>
            <person name="Stenlid J."/>
            <person name="Sun H."/>
            <person name="Sun S."/>
            <person name="Syed K."/>
            <person name="Tsang A."/>
            <person name="Wiebenga A."/>
            <person name="Young D."/>
            <person name="Pisabarro A."/>
            <person name="Eastwood D.C."/>
            <person name="Martin F."/>
            <person name="Cullen D."/>
            <person name="Grigoriev I.V."/>
            <person name="Hibbett D.S."/>
        </authorList>
    </citation>
    <scope>NUCLEOTIDE SEQUENCE [LARGE SCALE GENOMIC DNA]</scope>
    <source>
        <strain evidence="10 11">MD-104</strain>
    </source>
</reference>
<dbReference type="InterPro" id="IPR001461">
    <property type="entry name" value="Aspartic_peptidase_A1"/>
</dbReference>
<dbReference type="FunFam" id="2.40.70.10:FF:000115">
    <property type="entry name" value="Lysosomal aspartic protease"/>
    <property type="match status" value="1"/>
</dbReference>
<feature type="transmembrane region" description="Helical" evidence="7">
    <location>
        <begin position="467"/>
        <end position="488"/>
    </location>
</feature>
<dbReference type="OMA" id="FHINGHA"/>
<protein>
    <submittedName>
        <fullName evidence="10">Acid protease</fullName>
    </submittedName>
</protein>
<dbReference type="GO" id="GO:0006508">
    <property type="term" value="P:proteolysis"/>
    <property type="evidence" value="ECO:0007669"/>
    <property type="project" value="UniProtKB-KW"/>
</dbReference>
<dbReference type="OrthoDB" id="771136at2759"/>
<evidence type="ECO:0000256" key="6">
    <source>
        <dbReference type="RuleBase" id="RU000454"/>
    </source>
</evidence>